<dbReference type="PANTHER" id="PTHR33490">
    <property type="entry name" value="BLR5614 PROTEIN-RELATED"/>
    <property type="match status" value="1"/>
</dbReference>
<evidence type="ECO:0000313" key="2">
    <source>
        <dbReference type="EMBL" id="MCZ0703875.1"/>
    </source>
</evidence>
<evidence type="ECO:0000313" key="3">
    <source>
        <dbReference type="Proteomes" id="UP001084197"/>
    </source>
</evidence>
<dbReference type="RefSeq" id="WP_268780637.1">
    <property type="nucleotide sequence ID" value="NZ_JAPRAT010000023.1"/>
</dbReference>
<dbReference type="Gene3D" id="3.10.620.30">
    <property type="match status" value="1"/>
</dbReference>
<dbReference type="PANTHER" id="PTHR33490:SF3">
    <property type="entry name" value="CONSERVED INTEGRAL MEMBRANE PROTEIN"/>
    <property type="match status" value="1"/>
</dbReference>
<name>A0A9J6REV7_9BACI</name>
<dbReference type="EMBL" id="JAPRAT010000023">
    <property type="protein sequence ID" value="MCZ0703875.1"/>
    <property type="molecule type" value="Genomic_DNA"/>
</dbReference>
<sequence length="202" mass="23223">MKLICQSAQMEDYLLETPEVDYSHPLVVETAKKLFQLEHSQLEKIECAFTYVRDQILHSLDIQDKRVTCSASDVLQHRSGICYAKSNLLAALLRKEGIPTGFCYQRLILFEQSEIQYCIHALNAVYLAEANRWVRLDARGNKPGIDAQFSPSKEQLAFSVQENKGEVDYPHIYTAPHPATIDVLRKHNDSLYMYRNALPEYI</sequence>
<dbReference type="Proteomes" id="UP001084197">
    <property type="component" value="Unassembled WGS sequence"/>
</dbReference>
<dbReference type="AlphaFoldDB" id="A0A9J6REV7"/>
<gene>
    <name evidence="2" type="ORF">OWO01_11695</name>
</gene>
<dbReference type="InterPro" id="IPR038765">
    <property type="entry name" value="Papain-like_cys_pep_sf"/>
</dbReference>
<accession>A0A9J6REV7</accession>
<evidence type="ECO:0000259" key="1">
    <source>
        <dbReference type="Pfam" id="PF01841"/>
    </source>
</evidence>
<dbReference type="Pfam" id="PF01841">
    <property type="entry name" value="Transglut_core"/>
    <property type="match status" value="1"/>
</dbReference>
<reference evidence="2" key="1">
    <citation type="submission" date="2022-11" db="EMBL/GenBank/DDBJ databases">
        <title>WGS of Natronobacillus azotifigens 24KS-1, an anaerobic diazotrophic haloalkaliphile from soda-rich habitats.</title>
        <authorList>
            <person name="Sorokin D.Y."/>
            <person name="Merkel A.Y."/>
        </authorList>
    </citation>
    <scope>NUCLEOTIDE SEQUENCE</scope>
    <source>
        <strain evidence="2">24KS-1</strain>
    </source>
</reference>
<keyword evidence="3" id="KW-1185">Reference proteome</keyword>
<dbReference type="SUPFAM" id="SSF54001">
    <property type="entry name" value="Cysteine proteinases"/>
    <property type="match status" value="1"/>
</dbReference>
<protein>
    <submittedName>
        <fullName evidence="2">Transglutaminase family protein</fullName>
    </submittedName>
</protein>
<organism evidence="2 3">
    <name type="scientific">Natronobacillus azotifigens</name>
    <dbReference type="NCBI Taxonomy" id="472978"/>
    <lineage>
        <taxon>Bacteria</taxon>
        <taxon>Bacillati</taxon>
        <taxon>Bacillota</taxon>
        <taxon>Bacilli</taxon>
        <taxon>Bacillales</taxon>
        <taxon>Bacillaceae</taxon>
        <taxon>Natronobacillus</taxon>
    </lineage>
</organism>
<dbReference type="InterPro" id="IPR002931">
    <property type="entry name" value="Transglutaminase-like"/>
</dbReference>
<comment type="caution">
    <text evidence="2">The sequence shown here is derived from an EMBL/GenBank/DDBJ whole genome shotgun (WGS) entry which is preliminary data.</text>
</comment>
<feature type="domain" description="Transglutaminase-like" evidence="1">
    <location>
        <begin position="30"/>
        <end position="138"/>
    </location>
</feature>
<proteinExistence type="predicted"/>